<keyword evidence="3" id="KW-1185">Reference proteome</keyword>
<dbReference type="PANTHER" id="PTHR43539">
    <property type="entry name" value="FLAVIN-BINDING MONOOXYGENASE-LIKE PROTEIN (AFU_ORTHOLOGUE AFUA_4G09220)"/>
    <property type="match status" value="1"/>
</dbReference>
<keyword evidence="1" id="KW-0560">Oxidoreductase</keyword>
<reference evidence="2 3" key="1">
    <citation type="submission" date="2020-03" db="EMBL/GenBank/DDBJ databases">
        <title>Whole genome shotgun sequence of Phytohabitans rumicis NBRC 108638.</title>
        <authorList>
            <person name="Komaki H."/>
            <person name="Tamura T."/>
        </authorList>
    </citation>
    <scope>NUCLEOTIDE SEQUENCE [LARGE SCALE GENOMIC DNA]</scope>
    <source>
        <strain evidence="2 3">NBRC 108638</strain>
    </source>
</reference>
<dbReference type="Gene3D" id="3.50.50.60">
    <property type="entry name" value="FAD/NAD(P)-binding domain"/>
    <property type="match status" value="1"/>
</dbReference>
<dbReference type="PRINTS" id="PR00368">
    <property type="entry name" value="FADPNR"/>
</dbReference>
<dbReference type="RefSeq" id="WP_173073738.1">
    <property type="nucleotide sequence ID" value="NZ_BAABJB010000026.1"/>
</dbReference>
<dbReference type="EMBL" id="BLPG01000001">
    <property type="protein sequence ID" value="GFJ86984.1"/>
    <property type="molecule type" value="Genomic_DNA"/>
</dbReference>
<dbReference type="Pfam" id="PF13738">
    <property type="entry name" value="Pyr_redox_3"/>
    <property type="match status" value="1"/>
</dbReference>
<protein>
    <submittedName>
        <fullName evidence="2">Flavoprotein</fullName>
    </submittedName>
</protein>
<dbReference type="Proteomes" id="UP000482960">
    <property type="component" value="Unassembled WGS sequence"/>
</dbReference>
<evidence type="ECO:0000256" key="1">
    <source>
        <dbReference type="ARBA" id="ARBA00023002"/>
    </source>
</evidence>
<sequence length="473" mass="48448">MSISVDGLPVVVIGAGPVGLAAAAHLAERGIAFTVVEAGDGPAAAVRQWGHVRLFSPWRYNIDHAARRLLVEAGWVEPDLDVLPTGGHLAADYLQPLADLPALKPHVRYGAQVVAVTRLGVDRVRTAGREQAPFLLRLGTGEDLYARAVIDASGTWAIANVLGASGIAAHGETAAARFVEPALPDVLGGDRDRFAGKRTVVVGAGHSAANTLLSLARLADQVPGTRVVWAIRSAGPARTYGGQDADALPARGALGSRLREHVEAGTIELVTGFAVHAVTPAADGGVDVSDGARVITADRIVSATGFRPDHGFLAELRLDLDPILGSTRALAPLIDPNEHSCGTVPPHGVDELAHPEPGFYAIGVKSYGRAPTFLMATGYEQARSVVAALAGDWQAARQVHLDLPETGVCNSNPIVDSDTVDAGAGCCGTQATTSPAGRGLATGVAGGLLSAPLTLLPVVQPSTVDGGQGGCCG</sequence>
<dbReference type="SUPFAM" id="SSF51905">
    <property type="entry name" value="FAD/NAD(P)-binding domain"/>
    <property type="match status" value="1"/>
</dbReference>
<dbReference type="PANTHER" id="PTHR43539:SF78">
    <property type="entry name" value="FLAVIN-CONTAINING MONOOXYGENASE"/>
    <property type="match status" value="1"/>
</dbReference>
<dbReference type="GO" id="GO:0050660">
    <property type="term" value="F:flavin adenine dinucleotide binding"/>
    <property type="evidence" value="ECO:0007669"/>
    <property type="project" value="TreeGrafter"/>
</dbReference>
<dbReference type="GO" id="GO:0004497">
    <property type="term" value="F:monooxygenase activity"/>
    <property type="evidence" value="ECO:0007669"/>
    <property type="project" value="TreeGrafter"/>
</dbReference>
<comment type="caution">
    <text evidence="2">The sequence shown here is derived from an EMBL/GenBank/DDBJ whole genome shotgun (WGS) entry which is preliminary data.</text>
</comment>
<proteinExistence type="predicted"/>
<evidence type="ECO:0000313" key="2">
    <source>
        <dbReference type="EMBL" id="GFJ86984.1"/>
    </source>
</evidence>
<dbReference type="InterPro" id="IPR050982">
    <property type="entry name" value="Auxin_biosynth/cation_transpt"/>
</dbReference>
<name>A0A6V8KT36_9ACTN</name>
<dbReference type="PRINTS" id="PR00411">
    <property type="entry name" value="PNDRDTASEI"/>
</dbReference>
<evidence type="ECO:0000313" key="3">
    <source>
        <dbReference type="Proteomes" id="UP000482960"/>
    </source>
</evidence>
<organism evidence="2 3">
    <name type="scientific">Phytohabitans rumicis</name>
    <dbReference type="NCBI Taxonomy" id="1076125"/>
    <lineage>
        <taxon>Bacteria</taxon>
        <taxon>Bacillati</taxon>
        <taxon>Actinomycetota</taxon>
        <taxon>Actinomycetes</taxon>
        <taxon>Micromonosporales</taxon>
        <taxon>Micromonosporaceae</taxon>
    </lineage>
</organism>
<gene>
    <name evidence="2" type="ORF">Prum_006260</name>
</gene>
<accession>A0A6V8KT36</accession>
<dbReference type="InterPro" id="IPR036188">
    <property type="entry name" value="FAD/NAD-bd_sf"/>
</dbReference>
<dbReference type="AlphaFoldDB" id="A0A6V8KT36"/>
<reference evidence="2 3" key="2">
    <citation type="submission" date="2020-03" db="EMBL/GenBank/DDBJ databases">
        <authorList>
            <person name="Ichikawa N."/>
            <person name="Kimura A."/>
            <person name="Kitahashi Y."/>
            <person name="Uohara A."/>
        </authorList>
    </citation>
    <scope>NUCLEOTIDE SEQUENCE [LARGE SCALE GENOMIC DNA]</scope>
    <source>
        <strain evidence="2 3">NBRC 108638</strain>
    </source>
</reference>